<dbReference type="RefSeq" id="WP_375518216.1">
    <property type="nucleotide sequence ID" value="NZ_JBHIRY010000001.1"/>
</dbReference>
<evidence type="ECO:0000313" key="1">
    <source>
        <dbReference type="EMBL" id="MFB5758964.1"/>
    </source>
</evidence>
<organism evidence="1 2">
    <name type="scientific">Paenibacillus medicaginis</name>
    <dbReference type="NCBI Taxonomy" id="1470560"/>
    <lineage>
        <taxon>Bacteria</taxon>
        <taxon>Bacillati</taxon>
        <taxon>Bacillota</taxon>
        <taxon>Bacilli</taxon>
        <taxon>Bacillales</taxon>
        <taxon>Paenibacillaceae</taxon>
        <taxon>Paenibacillus</taxon>
    </lineage>
</organism>
<reference evidence="1 2" key="1">
    <citation type="submission" date="2024-09" db="EMBL/GenBank/DDBJ databases">
        <title>Paenibacillus zeirhizospherea sp. nov., isolated from surface of the maize (Zea mays) roots in a horticulture field, Hungary.</title>
        <authorList>
            <person name="Marton D."/>
            <person name="Farkas M."/>
            <person name="Bedics A."/>
            <person name="Toth E."/>
            <person name="Tancsics A."/>
            <person name="Boka K."/>
            <person name="Marati G."/>
            <person name="Kriszt B."/>
            <person name="Cserhati M."/>
        </authorList>
    </citation>
    <scope>NUCLEOTIDE SEQUENCE [LARGE SCALE GENOMIC DNA]</scope>
    <source>
        <strain evidence="1 2">JCM 18446</strain>
    </source>
</reference>
<evidence type="ECO:0000313" key="2">
    <source>
        <dbReference type="Proteomes" id="UP001580430"/>
    </source>
</evidence>
<sequence>MNYKLYQLSGNVLNTYRAKVKGNEFASAALVRRKLTRNIMLAAKVPYKDGEGAELYMYGNLHIWVKGNKIIEIRNMKGKQFSRWFFKDQKRYEELNEMLEINKYELISLAKQHGAKVEQVQKDKGGIYLIGPYGTEKDLFNFMTQ</sequence>
<gene>
    <name evidence="1" type="ORF">ACE5LO_01025</name>
</gene>
<evidence type="ECO:0008006" key="3">
    <source>
        <dbReference type="Google" id="ProtNLM"/>
    </source>
</evidence>
<dbReference type="Proteomes" id="UP001580430">
    <property type="component" value="Unassembled WGS sequence"/>
</dbReference>
<keyword evidence="2" id="KW-1185">Reference proteome</keyword>
<proteinExistence type="predicted"/>
<accession>A0ABV5BUL0</accession>
<name>A0ABV5BUL0_9BACL</name>
<dbReference type="EMBL" id="JBHIRY010000001">
    <property type="protein sequence ID" value="MFB5758964.1"/>
    <property type="molecule type" value="Genomic_DNA"/>
</dbReference>
<comment type="caution">
    <text evidence="1">The sequence shown here is derived from an EMBL/GenBank/DDBJ whole genome shotgun (WGS) entry which is preliminary data.</text>
</comment>
<protein>
    <recommendedName>
        <fullName evidence="3">Bro-N domain-containing protein</fullName>
    </recommendedName>
</protein>